<dbReference type="AlphaFoldDB" id="A0A914XPA6"/>
<keyword evidence="2" id="KW-0396">Initiation factor</keyword>
<dbReference type="Pfam" id="PF01398">
    <property type="entry name" value="JAB"/>
    <property type="match status" value="1"/>
</dbReference>
<evidence type="ECO:0000313" key="5">
    <source>
        <dbReference type="Proteomes" id="UP000887566"/>
    </source>
</evidence>
<dbReference type="SMART" id="SM00232">
    <property type="entry name" value="JAB_MPN"/>
    <property type="match status" value="1"/>
</dbReference>
<feature type="domain" description="MPN" evidence="4">
    <location>
        <begin position="7"/>
        <end position="153"/>
    </location>
</feature>
<dbReference type="GO" id="GO:0071541">
    <property type="term" value="C:eukaryotic translation initiation factor 3 complex, eIF3m"/>
    <property type="evidence" value="ECO:0007669"/>
    <property type="project" value="TreeGrafter"/>
</dbReference>
<dbReference type="GO" id="GO:0008237">
    <property type="term" value="F:metallopeptidase activity"/>
    <property type="evidence" value="ECO:0007669"/>
    <property type="project" value="InterPro"/>
</dbReference>
<dbReference type="PANTHER" id="PTHR10540">
    <property type="entry name" value="EUKARYOTIC TRANSLATION INITIATION FACTOR 3 SUBUNIT F-RELATED"/>
    <property type="match status" value="1"/>
</dbReference>
<dbReference type="CDD" id="cd08064">
    <property type="entry name" value="MPN_eIF3f"/>
    <property type="match status" value="1"/>
</dbReference>
<proteinExistence type="predicted"/>
<organism evidence="5 6">
    <name type="scientific">Plectus sambesii</name>
    <dbReference type="NCBI Taxonomy" id="2011161"/>
    <lineage>
        <taxon>Eukaryota</taxon>
        <taxon>Metazoa</taxon>
        <taxon>Ecdysozoa</taxon>
        <taxon>Nematoda</taxon>
        <taxon>Chromadorea</taxon>
        <taxon>Plectida</taxon>
        <taxon>Plectina</taxon>
        <taxon>Plectoidea</taxon>
        <taxon>Plectidae</taxon>
        <taxon>Plectus</taxon>
    </lineage>
</organism>
<keyword evidence="1" id="KW-0963">Cytoplasm</keyword>
<reference evidence="6" key="1">
    <citation type="submission" date="2022-11" db="UniProtKB">
        <authorList>
            <consortium name="WormBaseParasite"/>
        </authorList>
    </citation>
    <scope>IDENTIFICATION</scope>
</reference>
<protein>
    <submittedName>
        <fullName evidence="6">MPN domain-containing protein</fullName>
    </submittedName>
</protein>
<dbReference type="InterPro" id="IPR037518">
    <property type="entry name" value="MPN"/>
</dbReference>
<dbReference type="Gene3D" id="3.40.140.10">
    <property type="entry name" value="Cytidine Deaminase, domain 2"/>
    <property type="match status" value="1"/>
</dbReference>
<evidence type="ECO:0000256" key="3">
    <source>
        <dbReference type="ARBA" id="ARBA00022917"/>
    </source>
</evidence>
<keyword evidence="3" id="KW-0648">Protein biosynthesis</keyword>
<dbReference type="InterPro" id="IPR024969">
    <property type="entry name" value="EIF3F/CSN6-like_C"/>
</dbReference>
<evidence type="ECO:0000259" key="4">
    <source>
        <dbReference type="PROSITE" id="PS50249"/>
    </source>
</evidence>
<keyword evidence="5" id="KW-1185">Reference proteome</keyword>
<dbReference type="WBParaSite" id="PSAMB.scaffold9317size5104.g32320.t1">
    <property type="protein sequence ID" value="PSAMB.scaffold9317size5104.g32320.t1"/>
    <property type="gene ID" value="PSAMB.scaffold9317size5104.g32320"/>
</dbReference>
<accession>A0A914XPA6</accession>
<dbReference type="PROSITE" id="PS50249">
    <property type="entry name" value="MPN"/>
    <property type="match status" value="1"/>
</dbReference>
<dbReference type="GO" id="GO:0031369">
    <property type="term" value="F:translation initiation factor binding"/>
    <property type="evidence" value="ECO:0007669"/>
    <property type="project" value="InterPro"/>
</dbReference>
<sequence>MASTMTVKVHPVVYFTIVDAFERRSNKEGANDKALGTLLGFYEKNGVQVTNCYSIPFSEQKEEAPELDDGYNQQMLQMMKRASPTEGPVGWFYTNADLSTHCLSYHDYYNRLIGEHQSAKKETPPVILLTVDTTFSGPNNRMGVRAYLRTKAGIPGNREPHCAIFNPIKVEMDAFPAERVALELIQGGTDSKQREVHLQGGIDQLTKATEEMLVWVDRLREYVDEVLAGKRDMDASMGRKLMDLVTSASSHMQPKKFENVLKNSMRDYMMISYLAQLAKTQLALHERMISA</sequence>
<evidence type="ECO:0000256" key="1">
    <source>
        <dbReference type="ARBA" id="ARBA00022490"/>
    </source>
</evidence>
<dbReference type="InterPro" id="IPR000555">
    <property type="entry name" value="JAMM/MPN+_dom"/>
</dbReference>
<dbReference type="Pfam" id="PF13012">
    <property type="entry name" value="MitMem_reg"/>
    <property type="match status" value="1"/>
</dbReference>
<dbReference type="GO" id="GO:0003743">
    <property type="term" value="F:translation initiation factor activity"/>
    <property type="evidence" value="ECO:0007669"/>
    <property type="project" value="UniProtKB-KW"/>
</dbReference>
<dbReference type="Proteomes" id="UP000887566">
    <property type="component" value="Unplaced"/>
</dbReference>
<dbReference type="PANTHER" id="PTHR10540:SF6">
    <property type="entry name" value="EUKARYOTIC TRANSLATION INITIATION FACTOR 3 SUBUNIT F"/>
    <property type="match status" value="1"/>
</dbReference>
<evidence type="ECO:0000313" key="6">
    <source>
        <dbReference type="WBParaSite" id="PSAMB.scaffold9317size5104.g32320.t1"/>
    </source>
</evidence>
<dbReference type="InterPro" id="IPR027531">
    <property type="entry name" value="eIF3f"/>
</dbReference>
<evidence type="ECO:0000256" key="2">
    <source>
        <dbReference type="ARBA" id="ARBA00022540"/>
    </source>
</evidence>
<name>A0A914XPA6_9BILA</name>